<evidence type="ECO:0000259" key="10">
    <source>
        <dbReference type="Pfam" id="PF00724"/>
    </source>
</evidence>
<dbReference type="GO" id="GO:0051536">
    <property type="term" value="F:iron-sulfur cluster binding"/>
    <property type="evidence" value="ECO:0007669"/>
    <property type="project" value="UniProtKB-KW"/>
</dbReference>
<sequence length="687" mass="74805">MSQFDALFQPLTIKNVTLRNRIVSTPHGEVYTEGGMPTERYRAYHTEKAKGGIGMTMCGGSSSVSITSPTPVWWGAVDVSHDRIVPYFQQLSESVQGEGAALMIQLTHMGRRTSWHGGGWPHLMSPSGIREPVHNATCKTIEVEEIEHIIGEYGQAVRRAMEGGLDGVEISAAHQHLIDQFWSPRTNKRTDKYGGSLENRMRFGLEVFAEIRRVVGDDYVVGMRMAGDEFLPDGLGQDELLEIARAYAGSGMVDFIDVIGSGADTHATVANCIPNMAYPPEPFVYLASAIKAEVDVPVIHAQNIKDPMSAARIIAEGHCDLVGMTRAHIADPHFVNKVRDDKVDQIKQCVGANYCINRQYDGLDVLCVQNAATGREQTMPHKIPKAPIRRRVVVIGGGPAGMEAARVSAERGHEVILFEKSDRLGGQVEIASKAPARDQIAGITRWFVMELKRLGVDLRLGTEAGADDVLALEPDVVMVATGGRPFVDEVAGWHADEALVVSSHDILSGAVEPGSNVLVYDVNSGYAGVSCADFLANREALVEIATPDLAVGEQTGGTTQPVYNKRLLSRDVVFTPNTGLKEVYREGEQLVAVLANEYSGEEEERLVDQIVVENGVRPREDLYYALKDGALNKGQTDMEALFAATPQPALNLLEDGGGYLLYRVGDCVSPRDIHGAIYDSLRLAKDF</sequence>
<dbReference type="Gene3D" id="3.50.50.60">
    <property type="entry name" value="FAD/NAD(P)-binding domain"/>
    <property type="match status" value="1"/>
</dbReference>
<dbReference type="PATRIC" id="fig|1304275.5.peg.29"/>
<dbReference type="PRINTS" id="PR00368">
    <property type="entry name" value="FADPNR"/>
</dbReference>
<evidence type="ECO:0000256" key="7">
    <source>
        <dbReference type="ARBA" id="ARBA00023002"/>
    </source>
</evidence>
<gene>
    <name evidence="12" type="ORF">C41B8_00140</name>
</gene>
<keyword evidence="4" id="KW-0285">Flavoprotein</keyword>
<evidence type="ECO:0000256" key="1">
    <source>
        <dbReference type="ARBA" id="ARBA00001917"/>
    </source>
</evidence>
<comment type="cofactor">
    <cofactor evidence="2">
        <name>[4Fe-4S] cluster</name>
        <dbReference type="ChEBI" id="CHEBI:49883"/>
    </cofactor>
</comment>
<protein>
    <submittedName>
        <fullName evidence="12">Putative FMN oxidoreductase</fullName>
    </submittedName>
</protein>
<evidence type="ECO:0000256" key="5">
    <source>
        <dbReference type="ARBA" id="ARBA00022643"/>
    </source>
</evidence>
<name>A0A084IQX7_SALHC</name>
<evidence type="ECO:0000256" key="3">
    <source>
        <dbReference type="ARBA" id="ARBA00011048"/>
    </source>
</evidence>
<dbReference type="GO" id="GO:0016491">
    <property type="term" value="F:oxidoreductase activity"/>
    <property type="evidence" value="ECO:0007669"/>
    <property type="project" value="UniProtKB-KW"/>
</dbReference>
<evidence type="ECO:0000313" key="12">
    <source>
        <dbReference type="EMBL" id="KEZ79111.1"/>
    </source>
</evidence>
<dbReference type="RefSeq" id="WP_037332597.1">
    <property type="nucleotide sequence ID" value="NZ_APNK01000001.1"/>
</dbReference>
<keyword evidence="5" id="KW-0288">FMN</keyword>
<accession>A0A084IQX7</accession>
<evidence type="ECO:0000313" key="13">
    <source>
        <dbReference type="Proteomes" id="UP000028302"/>
    </source>
</evidence>
<evidence type="ECO:0000256" key="9">
    <source>
        <dbReference type="ARBA" id="ARBA00023014"/>
    </source>
</evidence>
<keyword evidence="9" id="KW-0411">Iron-sulfur</keyword>
<dbReference type="Gene3D" id="3.40.50.720">
    <property type="entry name" value="NAD(P)-binding Rossmann-like Domain"/>
    <property type="match status" value="1"/>
</dbReference>
<organism evidence="12 13">
    <name type="scientific">Salinisphaera hydrothermalis (strain C41B8)</name>
    <dbReference type="NCBI Taxonomy" id="1304275"/>
    <lineage>
        <taxon>Bacteria</taxon>
        <taxon>Pseudomonadati</taxon>
        <taxon>Pseudomonadota</taxon>
        <taxon>Gammaproteobacteria</taxon>
        <taxon>Salinisphaerales</taxon>
        <taxon>Salinisphaeraceae</taxon>
        <taxon>Salinisphaera</taxon>
    </lineage>
</organism>
<dbReference type="CDD" id="cd04734">
    <property type="entry name" value="OYE_like_3_FMN"/>
    <property type="match status" value="1"/>
</dbReference>
<keyword evidence="8" id="KW-0408">Iron</keyword>
<evidence type="ECO:0000259" key="11">
    <source>
        <dbReference type="Pfam" id="PF07992"/>
    </source>
</evidence>
<feature type="domain" description="NADH:flavin oxidoreductase/NADH oxidase N-terminal" evidence="10">
    <location>
        <begin position="7"/>
        <end position="341"/>
    </location>
</feature>
<reference evidence="12 13" key="1">
    <citation type="submission" date="2013-03" db="EMBL/GenBank/DDBJ databases">
        <title>Salinisphaera hydrothermalis C41B8 Genome Sequencing.</title>
        <authorList>
            <person name="Li C."/>
            <person name="Lai Q."/>
            <person name="Shao Z."/>
        </authorList>
    </citation>
    <scope>NUCLEOTIDE SEQUENCE [LARGE SCALE GENOMIC DNA]</scope>
    <source>
        <strain evidence="12 13">C41B8</strain>
    </source>
</reference>
<dbReference type="PANTHER" id="PTHR42917">
    <property type="entry name" value="2,4-DIENOYL-COA REDUCTASE"/>
    <property type="match status" value="1"/>
</dbReference>
<dbReference type="InterPro" id="IPR001155">
    <property type="entry name" value="OxRdtase_FMN_N"/>
</dbReference>
<dbReference type="Pfam" id="PF07992">
    <property type="entry name" value="Pyr_redox_2"/>
    <property type="match status" value="1"/>
</dbReference>
<dbReference type="PRINTS" id="PR00411">
    <property type="entry name" value="PNDRDTASEI"/>
</dbReference>
<dbReference type="InterPro" id="IPR036188">
    <property type="entry name" value="FAD/NAD-bd_sf"/>
</dbReference>
<dbReference type="eggNOG" id="COG0446">
    <property type="taxonomic scope" value="Bacteria"/>
</dbReference>
<evidence type="ECO:0000256" key="6">
    <source>
        <dbReference type="ARBA" id="ARBA00022723"/>
    </source>
</evidence>
<feature type="domain" description="FAD/NAD(P)-binding" evidence="11">
    <location>
        <begin position="391"/>
        <end position="625"/>
    </location>
</feature>
<dbReference type="InterPro" id="IPR013785">
    <property type="entry name" value="Aldolase_TIM"/>
</dbReference>
<dbReference type="Gene3D" id="3.20.20.70">
    <property type="entry name" value="Aldolase class I"/>
    <property type="match status" value="1"/>
</dbReference>
<comment type="similarity">
    <text evidence="3">In the N-terminal section; belongs to the NADH:flavin oxidoreductase/NADH oxidase family.</text>
</comment>
<dbReference type="Proteomes" id="UP000028302">
    <property type="component" value="Unassembled WGS sequence"/>
</dbReference>
<evidence type="ECO:0000256" key="2">
    <source>
        <dbReference type="ARBA" id="ARBA00001966"/>
    </source>
</evidence>
<keyword evidence="6" id="KW-0479">Metal-binding</keyword>
<dbReference type="SUPFAM" id="SSF51395">
    <property type="entry name" value="FMN-linked oxidoreductases"/>
    <property type="match status" value="1"/>
</dbReference>
<keyword evidence="13" id="KW-1185">Reference proteome</keyword>
<dbReference type="eggNOG" id="COG1902">
    <property type="taxonomic scope" value="Bacteria"/>
</dbReference>
<comment type="caution">
    <text evidence="12">The sequence shown here is derived from an EMBL/GenBank/DDBJ whole genome shotgun (WGS) entry which is preliminary data.</text>
</comment>
<dbReference type="SUPFAM" id="SSF51905">
    <property type="entry name" value="FAD/NAD(P)-binding domain"/>
    <property type="match status" value="1"/>
</dbReference>
<evidence type="ECO:0000256" key="4">
    <source>
        <dbReference type="ARBA" id="ARBA00022630"/>
    </source>
</evidence>
<dbReference type="GO" id="GO:0010181">
    <property type="term" value="F:FMN binding"/>
    <property type="evidence" value="ECO:0007669"/>
    <property type="project" value="InterPro"/>
</dbReference>
<comment type="cofactor">
    <cofactor evidence="1">
        <name>FMN</name>
        <dbReference type="ChEBI" id="CHEBI:58210"/>
    </cofactor>
</comment>
<keyword evidence="7" id="KW-0560">Oxidoreductase</keyword>
<dbReference type="OrthoDB" id="8523426at2"/>
<dbReference type="InterPro" id="IPR051793">
    <property type="entry name" value="NADH:flavin_oxidoreductase"/>
</dbReference>
<evidence type="ECO:0000256" key="8">
    <source>
        <dbReference type="ARBA" id="ARBA00023004"/>
    </source>
</evidence>
<dbReference type="EMBL" id="APNK01000001">
    <property type="protein sequence ID" value="KEZ79111.1"/>
    <property type="molecule type" value="Genomic_DNA"/>
</dbReference>
<dbReference type="GO" id="GO:0046872">
    <property type="term" value="F:metal ion binding"/>
    <property type="evidence" value="ECO:0007669"/>
    <property type="project" value="UniProtKB-KW"/>
</dbReference>
<proteinExistence type="inferred from homology"/>
<dbReference type="STRING" id="1304275.C41B8_00140"/>
<dbReference type="AlphaFoldDB" id="A0A084IQX7"/>
<dbReference type="InterPro" id="IPR023753">
    <property type="entry name" value="FAD/NAD-binding_dom"/>
</dbReference>
<dbReference type="PANTHER" id="PTHR42917:SF2">
    <property type="entry name" value="2,4-DIENOYL-COA REDUCTASE [(2E)-ENOYL-COA-PRODUCING]"/>
    <property type="match status" value="1"/>
</dbReference>
<dbReference type="Pfam" id="PF00724">
    <property type="entry name" value="Oxidored_FMN"/>
    <property type="match status" value="1"/>
</dbReference>